<dbReference type="Proteomes" id="UP001054252">
    <property type="component" value="Unassembled WGS sequence"/>
</dbReference>
<keyword evidence="2" id="KW-1185">Reference proteome</keyword>
<dbReference type="EMBL" id="BPVZ01000068">
    <property type="protein sequence ID" value="GKV25204.1"/>
    <property type="molecule type" value="Genomic_DNA"/>
</dbReference>
<evidence type="ECO:0000313" key="2">
    <source>
        <dbReference type="Proteomes" id="UP001054252"/>
    </source>
</evidence>
<organism evidence="1 2">
    <name type="scientific">Rubroshorea leprosula</name>
    <dbReference type="NCBI Taxonomy" id="152421"/>
    <lineage>
        <taxon>Eukaryota</taxon>
        <taxon>Viridiplantae</taxon>
        <taxon>Streptophyta</taxon>
        <taxon>Embryophyta</taxon>
        <taxon>Tracheophyta</taxon>
        <taxon>Spermatophyta</taxon>
        <taxon>Magnoliopsida</taxon>
        <taxon>eudicotyledons</taxon>
        <taxon>Gunneridae</taxon>
        <taxon>Pentapetalae</taxon>
        <taxon>rosids</taxon>
        <taxon>malvids</taxon>
        <taxon>Malvales</taxon>
        <taxon>Dipterocarpaceae</taxon>
        <taxon>Rubroshorea</taxon>
    </lineage>
</organism>
<proteinExistence type="predicted"/>
<accession>A0AAV5KKQ9</accession>
<protein>
    <submittedName>
        <fullName evidence="1">Uncharacterized protein</fullName>
    </submittedName>
</protein>
<evidence type="ECO:0000313" key="1">
    <source>
        <dbReference type="EMBL" id="GKV25204.1"/>
    </source>
</evidence>
<comment type="caution">
    <text evidence="1">The sequence shown here is derived from an EMBL/GenBank/DDBJ whole genome shotgun (WGS) entry which is preliminary data.</text>
</comment>
<name>A0AAV5KKQ9_9ROSI</name>
<gene>
    <name evidence="1" type="ORF">SLEP1_g34675</name>
</gene>
<sequence length="90" mass="10346">MAPSHGNTRSEAAKMEQIITEFCAKSLRMVQFSIEGSPAALENFDLWRQSNLEPIMVDVILEQGSIDWETLSPKRNLRRNLPSKERYPHC</sequence>
<reference evidence="1 2" key="1">
    <citation type="journal article" date="2021" name="Commun. Biol.">
        <title>The genome of Shorea leprosula (Dipterocarpaceae) highlights the ecological relevance of drought in aseasonal tropical rainforests.</title>
        <authorList>
            <person name="Ng K.K.S."/>
            <person name="Kobayashi M.J."/>
            <person name="Fawcett J.A."/>
            <person name="Hatakeyama M."/>
            <person name="Paape T."/>
            <person name="Ng C.H."/>
            <person name="Ang C.C."/>
            <person name="Tnah L.H."/>
            <person name="Lee C.T."/>
            <person name="Nishiyama T."/>
            <person name="Sese J."/>
            <person name="O'Brien M.J."/>
            <person name="Copetti D."/>
            <person name="Mohd Noor M.I."/>
            <person name="Ong R.C."/>
            <person name="Putra M."/>
            <person name="Sireger I.Z."/>
            <person name="Indrioko S."/>
            <person name="Kosugi Y."/>
            <person name="Izuno A."/>
            <person name="Isagi Y."/>
            <person name="Lee S.L."/>
            <person name="Shimizu K.K."/>
        </authorList>
    </citation>
    <scope>NUCLEOTIDE SEQUENCE [LARGE SCALE GENOMIC DNA]</scope>
    <source>
        <strain evidence="1">214</strain>
    </source>
</reference>
<dbReference type="AlphaFoldDB" id="A0AAV5KKQ9"/>